<dbReference type="EMBL" id="JARKIK010002464">
    <property type="protein sequence ID" value="KAK8719329.1"/>
    <property type="molecule type" value="Genomic_DNA"/>
</dbReference>
<dbReference type="InterPro" id="IPR034922">
    <property type="entry name" value="REX1-like_exo"/>
</dbReference>
<dbReference type="PANTHER" id="PTHR12801">
    <property type="entry name" value="RNA EXONUCLEASE REXO1 / RECO3 FAMILY MEMBER-RELATED"/>
    <property type="match status" value="1"/>
</dbReference>
<dbReference type="EMBL" id="JARKIK010002464">
    <property type="protein sequence ID" value="KAK8719325.1"/>
    <property type="molecule type" value="Genomic_DNA"/>
</dbReference>
<dbReference type="Proteomes" id="UP001445076">
    <property type="component" value="Unassembled WGS sequence"/>
</dbReference>
<reference evidence="9 10" key="1">
    <citation type="journal article" date="2024" name="BMC Genomics">
        <title>Genome assembly of redclaw crayfish (Cherax quadricarinatus) provides insights into its immune adaptation and hypoxia tolerance.</title>
        <authorList>
            <person name="Liu Z."/>
            <person name="Zheng J."/>
            <person name="Li H."/>
            <person name="Fang K."/>
            <person name="Wang S."/>
            <person name="He J."/>
            <person name="Zhou D."/>
            <person name="Weng S."/>
            <person name="Chi M."/>
            <person name="Gu Z."/>
            <person name="He J."/>
            <person name="Li F."/>
            <person name="Wang M."/>
        </authorList>
    </citation>
    <scope>NUCLEOTIDE SEQUENCE [LARGE SCALE GENOMIC DNA]</scope>
    <source>
        <strain evidence="9">ZL_2023a</strain>
    </source>
</reference>
<dbReference type="SMART" id="SM00479">
    <property type="entry name" value="EXOIII"/>
    <property type="match status" value="1"/>
</dbReference>
<dbReference type="CDD" id="cd06145">
    <property type="entry name" value="REX1_like"/>
    <property type="match status" value="1"/>
</dbReference>
<dbReference type="GO" id="GO:0003676">
    <property type="term" value="F:nucleic acid binding"/>
    <property type="evidence" value="ECO:0007669"/>
    <property type="project" value="InterPro"/>
</dbReference>
<dbReference type="EMBL" id="JARKIK010002464">
    <property type="protein sequence ID" value="KAK8719319.1"/>
    <property type="molecule type" value="Genomic_DNA"/>
</dbReference>
<evidence type="ECO:0000256" key="6">
    <source>
        <dbReference type="ARBA" id="ARBA00023242"/>
    </source>
</evidence>
<keyword evidence="4" id="KW-0378">Hydrolase</keyword>
<reference evidence="9" key="2">
    <citation type="submission" date="2024-01" db="EMBL/GenBank/DDBJ databases">
        <authorList>
            <person name="He J."/>
            <person name="Wang M."/>
            <person name="Zheng J."/>
            <person name="Liu Z."/>
        </authorList>
    </citation>
    <scope>NUCLEOTIDE SEQUENCE</scope>
    <source>
        <strain evidence="9">ZL_2023a</strain>
        <tissue evidence="9">Muscle</tissue>
    </source>
</reference>
<evidence type="ECO:0000313" key="8">
    <source>
        <dbReference type="EMBL" id="KAK8719317.1"/>
    </source>
</evidence>
<evidence type="ECO:0000256" key="1">
    <source>
        <dbReference type="ARBA" id="ARBA00004123"/>
    </source>
</evidence>
<dbReference type="GO" id="GO:0010629">
    <property type="term" value="P:negative regulation of gene expression"/>
    <property type="evidence" value="ECO:0007669"/>
    <property type="project" value="UniProtKB-ARBA"/>
</dbReference>
<dbReference type="EMBL" id="JARKIK010000239">
    <property type="protein sequence ID" value="KAK8720739.1"/>
    <property type="molecule type" value="Genomic_DNA"/>
</dbReference>
<dbReference type="EMBL" id="JARKIK010002464">
    <property type="protein sequence ID" value="KAK8719317.1"/>
    <property type="molecule type" value="Genomic_DNA"/>
</dbReference>
<protein>
    <recommendedName>
        <fullName evidence="7">Exonuclease domain-containing protein</fullName>
    </recommendedName>
</protein>
<sequence length="291" mass="32615">MADMMTKLLYHRMREMVLTEEDLNTYGYPRPHSQPGRAVIHRAASHYNIMNNFNTRTCQRCKTSYSIDAAGNLISPEPCNYHWAKLSTGTVPTYYCCRGKVSSQPCCTAPRHVSDQIDPDNLIGFINTQQSHARKESIFAMDCEMVHTSVGMDVAAISMVDCNSKSVYETLILPDAPVIDYNTKHSGLTEKEFDGVTTRLRDVHNKLLSLVGSQTILIGHGLNNDLLRLKVIHNNIVDTSVLYPHPKGLPYRASLIFLKNKHLGRASAYSLGLKCRGDAQATMKLVRLKCK</sequence>
<dbReference type="EMBL" id="JARKIK010000239">
    <property type="protein sequence ID" value="KAK8720735.1"/>
    <property type="molecule type" value="Genomic_DNA"/>
</dbReference>
<organism evidence="9 10">
    <name type="scientific">Cherax quadricarinatus</name>
    <name type="common">Australian red claw crayfish</name>
    <dbReference type="NCBI Taxonomy" id="27406"/>
    <lineage>
        <taxon>Eukaryota</taxon>
        <taxon>Metazoa</taxon>
        <taxon>Ecdysozoa</taxon>
        <taxon>Arthropoda</taxon>
        <taxon>Crustacea</taxon>
        <taxon>Multicrustacea</taxon>
        <taxon>Malacostraca</taxon>
        <taxon>Eumalacostraca</taxon>
        <taxon>Eucarida</taxon>
        <taxon>Decapoda</taxon>
        <taxon>Pleocyemata</taxon>
        <taxon>Astacidea</taxon>
        <taxon>Parastacoidea</taxon>
        <taxon>Parastacidae</taxon>
        <taxon>Cherax</taxon>
    </lineage>
</organism>
<dbReference type="FunFam" id="3.30.420.10:FF:000031">
    <property type="entry name" value="RNA exonuclease 1"/>
    <property type="match status" value="1"/>
</dbReference>
<comment type="similarity">
    <text evidence="2">Belongs to the REXO1/REXO3 family.</text>
</comment>
<keyword evidence="5" id="KW-0269">Exonuclease</keyword>
<dbReference type="EMBL" id="JARKIK010000239">
    <property type="protein sequence ID" value="KAK8720733.1"/>
    <property type="molecule type" value="Genomic_DNA"/>
</dbReference>
<dbReference type="EMBL" id="JARKIK010002464">
    <property type="protein sequence ID" value="KAK8719331.1"/>
    <property type="molecule type" value="Genomic_DNA"/>
</dbReference>
<evidence type="ECO:0000256" key="4">
    <source>
        <dbReference type="ARBA" id="ARBA00022801"/>
    </source>
</evidence>
<dbReference type="InterPro" id="IPR036397">
    <property type="entry name" value="RNaseH_sf"/>
</dbReference>
<dbReference type="EMBL" id="JARKIK010002464">
    <property type="protein sequence ID" value="KAK8719326.1"/>
    <property type="molecule type" value="Genomic_DNA"/>
</dbReference>
<dbReference type="InterPro" id="IPR013520">
    <property type="entry name" value="Ribonucl_H"/>
</dbReference>
<proteinExistence type="inferred from homology"/>
<gene>
    <name evidence="9" type="ORF">OTU49_013138</name>
    <name evidence="8" type="ORF">OTU49_014109</name>
</gene>
<dbReference type="EMBL" id="JARKIK010002464">
    <property type="protein sequence ID" value="KAK8719323.1"/>
    <property type="molecule type" value="Genomic_DNA"/>
</dbReference>
<dbReference type="SUPFAM" id="SSF53098">
    <property type="entry name" value="Ribonuclease H-like"/>
    <property type="match status" value="1"/>
</dbReference>
<dbReference type="EMBL" id="JARKIK010000239">
    <property type="protein sequence ID" value="KAK8720737.1"/>
    <property type="molecule type" value="Genomic_DNA"/>
</dbReference>
<evidence type="ECO:0000313" key="10">
    <source>
        <dbReference type="Proteomes" id="UP001445076"/>
    </source>
</evidence>
<evidence type="ECO:0000256" key="3">
    <source>
        <dbReference type="ARBA" id="ARBA00022722"/>
    </source>
</evidence>
<dbReference type="GO" id="GO:0004527">
    <property type="term" value="F:exonuclease activity"/>
    <property type="evidence" value="ECO:0007669"/>
    <property type="project" value="UniProtKB-KW"/>
</dbReference>
<dbReference type="PANTHER" id="PTHR12801:SF115">
    <property type="entry name" value="FI18136P1-RELATED"/>
    <property type="match status" value="1"/>
</dbReference>
<dbReference type="AlphaFoldDB" id="A0AAW0VUZ4"/>
<dbReference type="EMBL" id="JARKIK010002464">
    <property type="protein sequence ID" value="KAK8719320.1"/>
    <property type="molecule type" value="Genomic_DNA"/>
</dbReference>
<evidence type="ECO:0000256" key="5">
    <source>
        <dbReference type="ARBA" id="ARBA00022839"/>
    </source>
</evidence>
<accession>A0AAW0VUZ4</accession>
<dbReference type="GO" id="GO:0005634">
    <property type="term" value="C:nucleus"/>
    <property type="evidence" value="ECO:0007669"/>
    <property type="project" value="UniProtKB-SubCell"/>
</dbReference>
<evidence type="ECO:0000259" key="7">
    <source>
        <dbReference type="SMART" id="SM00479"/>
    </source>
</evidence>
<keyword evidence="10" id="KW-1185">Reference proteome</keyword>
<evidence type="ECO:0000256" key="2">
    <source>
        <dbReference type="ARBA" id="ARBA00006357"/>
    </source>
</evidence>
<comment type="caution">
    <text evidence="9">The sequence shown here is derived from an EMBL/GenBank/DDBJ whole genome shotgun (WGS) entry which is preliminary data.</text>
</comment>
<keyword evidence="6" id="KW-0539">Nucleus</keyword>
<dbReference type="InterPro" id="IPR012337">
    <property type="entry name" value="RNaseH-like_sf"/>
</dbReference>
<dbReference type="Gene3D" id="3.30.420.10">
    <property type="entry name" value="Ribonuclease H-like superfamily/Ribonuclease H"/>
    <property type="match status" value="1"/>
</dbReference>
<keyword evidence="3" id="KW-0540">Nuclease</keyword>
<evidence type="ECO:0000313" key="9">
    <source>
        <dbReference type="EMBL" id="KAK8720735.1"/>
    </source>
</evidence>
<dbReference type="InterPro" id="IPR031736">
    <property type="entry name" value="REXO1-like_dom"/>
</dbReference>
<dbReference type="InterPro" id="IPR047021">
    <property type="entry name" value="REXO1/3/4-like"/>
</dbReference>
<dbReference type="EMBL" id="JARKIK010000239">
    <property type="protein sequence ID" value="KAK8720731.1"/>
    <property type="molecule type" value="Genomic_DNA"/>
</dbReference>
<comment type="subcellular location">
    <subcellularLocation>
        <location evidence="1">Nucleus</location>
    </subcellularLocation>
</comment>
<dbReference type="Pfam" id="PF15870">
    <property type="entry name" value="EloA-BP1"/>
    <property type="match status" value="1"/>
</dbReference>
<feature type="domain" description="Exonuclease" evidence="7">
    <location>
        <begin position="137"/>
        <end position="291"/>
    </location>
</feature>
<dbReference type="EMBL" id="JARKIK010000239">
    <property type="protein sequence ID" value="KAK8720740.1"/>
    <property type="molecule type" value="Genomic_DNA"/>
</dbReference>
<name>A0AAW0VUZ4_CHEQU</name>